<organism evidence="2 4">
    <name type="scientific">Enterobacter hormaechei</name>
    <dbReference type="NCBI Taxonomy" id="158836"/>
    <lineage>
        <taxon>Bacteria</taxon>
        <taxon>Pseudomonadati</taxon>
        <taxon>Pseudomonadota</taxon>
        <taxon>Gammaproteobacteria</taxon>
        <taxon>Enterobacterales</taxon>
        <taxon>Enterobacteriaceae</taxon>
        <taxon>Enterobacter</taxon>
        <taxon>Enterobacter cloacae complex</taxon>
    </lineage>
</organism>
<dbReference type="Proteomes" id="UP000662438">
    <property type="component" value="Unassembled WGS sequence"/>
</dbReference>
<evidence type="ECO:0000313" key="2">
    <source>
        <dbReference type="EMBL" id="WMB13555.1"/>
    </source>
</evidence>
<protein>
    <submittedName>
        <fullName evidence="2">Uncharacterized protein</fullName>
    </submittedName>
</protein>
<accession>A0AAX3Z8V9</accession>
<gene>
    <name evidence="1" type="ORF">ISX34_04680</name>
    <name evidence="2" type="ORF">QPR60_19185</name>
</gene>
<dbReference type="RefSeq" id="WP_006812036.1">
    <property type="nucleotide sequence ID" value="NZ_CAIZUP010000007.1"/>
</dbReference>
<dbReference type="GeneID" id="93197799"/>
<evidence type="ECO:0000313" key="1">
    <source>
        <dbReference type="EMBL" id="MBF1969164.1"/>
    </source>
</evidence>
<reference evidence="2" key="2">
    <citation type="journal article" date="2023" name="J. Antimicrob. Chemother.">
        <title>Emergence of OXA-48-producing Enterobacter hormaechei in a Swiss companion animal clinic and their genetic relationship to clinical human isolates.</title>
        <authorList>
            <person name="Dona V."/>
            <person name="Nordmann P."/>
            <person name="Kittl S."/>
            <person name="Schuller S."/>
            <person name="Bouvier M."/>
            <person name="Poirel L."/>
            <person name="Endimiani A."/>
            <person name="Perreten V."/>
        </authorList>
    </citation>
    <scope>NUCLEOTIDE SEQUENCE</scope>
    <source>
        <strain evidence="2">Ehh_25</strain>
    </source>
</reference>
<dbReference type="AlphaFoldDB" id="A0AAX3Z8V9"/>
<dbReference type="Proteomes" id="UP001229386">
    <property type="component" value="Chromosome"/>
</dbReference>
<evidence type="ECO:0000313" key="4">
    <source>
        <dbReference type="Proteomes" id="UP001229386"/>
    </source>
</evidence>
<sequence>MNGTIMRDTYSMSVVKINKQKVAKWLKTFPGELNDLGDVPMIKRGR</sequence>
<dbReference type="EMBL" id="JADIXG010000003">
    <property type="protein sequence ID" value="MBF1969164.1"/>
    <property type="molecule type" value="Genomic_DNA"/>
</dbReference>
<name>A0AAX3Z8V9_9ENTR</name>
<proteinExistence type="predicted"/>
<evidence type="ECO:0000313" key="3">
    <source>
        <dbReference type="Proteomes" id="UP000662438"/>
    </source>
</evidence>
<reference evidence="1 3" key="1">
    <citation type="submission" date="2020-10" db="EMBL/GenBank/DDBJ databases">
        <title>Genomic surveiliance of eskapee pathogens from blood stream infections in KZN.</title>
        <authorList>
            <person name="Hetsa B.A."/>
            <person name="Amoako D.G."/>
            <person name="Akebe A.L.K."/>
            <person name="Essack S."/>
        </authorList>
    </citation>
    <scope>NUCLEOTIDE SEQUENCE [LARGE SCALE GENOMIC DNA]</scope>
    <source>
        <strain evidence="1 3">E6</strain>
    </source>
</reference>
<dbReference type="EMBL" id="CP126746">
    <property type="protein sequence ID" value="WMB13555.1"/>
    <property type="molecule type" value="Genomic_DNA"/>
</dbReference>